<dbReference type="GO" id="GO:0016887">
    <property type="term" value="F:ATP hydrolysis activity"/>
    <property type="evidence" value="ECO:0007669"/>
    <property type="project" value="InterPro"/>
</dbReference>
<dbReference type="Gene3D" id="3.40.50.2300">
    <property type="match status" value="1"/>
</dbReference>
<dbReference type="Pfam" id="PF05362">
    <property type="entry name" value="Lon_C"/>
    <property type="match status" value="1"/>
</dbReference>
<dbReference type="InterPro" id="IPR004815">
    <property type="entry name" value="Lon_bac/euk-typ"/>
</dbReference>
<dbReference type="STRING" id="39841.SAMN05660836_01019"/>
<keyword evidence="3 9" id="KW-0378">Hydrolase</keyword>
<evidence type="ECO:0000256" key="7">
    <source>
        <dbReference type="ARBA" id="ARBA00066743"/>
    </source>
</evidence>
<dbReference type="Pfam" id="PF22667">
    <property type="entry name" value="Lon_lid"/>
    <property type="match status" value="1"/>
</dbReference>
<dbReference type="NCBIfam" id="TIGR00763">
    <property type="entry name" value="lon"/>
    <property type="match status" value="1"/>
</dbReference>
<evidence type="ECO:0000256" key="6">
    <source>
        <dbReference type="ARBA" id="ARBA00050665"/>
    </source>
</evidence>
<feature type="active site" evidence="9">
    <location>
        <position position="576"/>
    </location>
</feature>
<evidence type="ECO:0000256" key="1">
    <source>
        <dbReference type="ARBA" id="ARBA00022670"/>
    </source>
</evidence>
<dbReference type="AlphaFoldDB" id="A0A1I4SKX6"/>
<feature type="domain" description="Response regulatory" evidence="10">
    <location>
        <begin position="119"/>
        <end position="233"/>
    </location>
</feature>
<dbReference type="SMART" id="SM00448">
    <property type="entry name" value="REC"/>
    <property type="match status" value="1"/>
</dbReference>
<dbReference type="PROSITE" id="PS50110">
    <property type="entry name" value="RESPONSE_REGULATORY"/>
    <property type="match status" value="1"/>
</dbReference>
<organism evidence="12 13">
    <name type="scientific">Thermodesulforhabdus norvegica</name>
    <dbReference type="NCBI Taxonomy" id="39841"/>
    <lineage>
        <taxon>Bacteria</taxon>
        <taxon>Pseudomonadati</taxon>
        <taxon>Thermodesulfobacteriota</taxon>
        <taxon>Syntrophobacteria</taxon>
        <taxon>Syntrophobacterales</taxon>
        <taxon>Thermodesulforhabdaceae</taxon>
        <taxon>Thermodesulforhabdus</taxon>
    </lineage>
</organism>
<comment type="catalytic activity">
    <reaction evidence="6 9">
        <text>Hydrolysis of proteins in presence of ATP.</text>
        <dbReference type="EC" id="3.4.21.53"/>
    </reaction>
</comment>
<dbReference type="InterPro" id="IPR001789">
    <property type="entry name" value="Sig_transdc_resp-reg_receiver"/>
</dbReference>
<evidence type="ECO:0000256" key="8">
    <source>
        <dbReference type="PROSITE-ProRule" id="PRU00169"/>
    </source>
</evidence>
<dbReference type="InterPro" id="IPR008269">
    <property type="entry name" value="Lon_proteolytic"/>
</dbReference>
<dbReference type="RefSeq" id="WP_093393962.1">
    <property type="nucleotide sequence ID" value="NZ_FOUU01000002.1"/>
</dbReference>
<feature type="active site" evidence="9">
    <location>
        <position position="619"/>
    </location>
</feature>
<dbReference type="InterPro" id="IPR008268">
    <property type="entry name" value="Peptidase_S16_AS"/>
</dbReference>
<name>A0A1I4SKX6_9BACT</name>
<feature type="modified residue" description="4-aspartylphosphate" evidence="8">
    <location>
        <position position="168"/>
    </location>
</feature>
<dbReference type="GO" id="GO:0006508">
    <property type="term" value="P:proteolysis"/>
    <property type="evidence" value="ECO:0007669"/>
    <property type="project" value="UniProtKB-KW"/>
</dbReference>
<dbReference type="OrthoDB" id="9803599at2"/>
<dbReference type="Proteomes" id="UP000199611">
    <property type="component" value="Unassembled WGS sequence"/>
</dbReference>
<dbReference type="EMBL" id="FOUU01000002">
    <property type="protein sequence ID" value="SFM65067.1"/>
    <property type="molecule type" value="Genomic_DNA"/>
</dbReference>
<evidence type="ECO:0000256" key="9">
    <source>
        <dbReference type="PROSITE-ProRule" id="PRU01122"/>
    </source>
</evidence>
<dbReference type="Gene3D" id="1.20.5.5270">
    <property type="match status" value="1"/>
</dbReference>
<dbReference type="Pfam" id="PF00004">
    <property type="entry name" value="AAA"/>
    <property type="match status" value="1"/>
</dbReference>
<evidence type="ECO:0000259" key="10">
    <source>
        <dbReference type="PROSITE" id="PS50110"/>
    </source>
</evidence>
<dbReference type="GO" id="GO:0004252">
    <property type="term" value="F:serine-type endopeptidase activity"/>
    <property type="evidence" value="ECO:0007669"/>
    <property type="project" value="UniProtKB-UniRule"/>
</dbReference>
<dbReference type="PRINTS" id="PR00830">
    <property type="entry name" value="ENDOLAPTASE"/>
</dbReference>
<dbReference type="EC" id="3.4.21.53" evidence="7 9"/>
<dbReference type="InterPro" id="IPR011006">
    <property type="entry name" value="CheY-like_superfamily"/>
</dbReference>
<evidence type="ECO:0000313" key="13">
    <source>
        <dbReference type="Proteomes" id="UP000199611"/>
    </source>
</evidence>
<reference evidence="12 13" key="1">
    <citation type="submission" date="2016-10" db="EMBL/GenBank/DDBJ databases">
        <authorList>
            <person name="de Groot N.N."/>
        </authorList>
    </citation>
    <scope>NUCLEOTIDE SEQUENCE [LARGE SCALE GENOMIC DNA]</scope>
    <source>
        <strain evidence="12 13">DSM 9990</strain>
    </source>
</reference>
<protein>
    <recommendedName>
        <fullName evidence="7 9">endopeptidase La</fullName>
        <ecNumber evidence="7 9">3.4.21.53</ecNumber>
    </recommendedName>
</protein>
<proteinExistence type="inferred from homology"/>
<dbReference type="SUPFAM" id="SSF54211">
    <property type="entry name" value="Ribosomal protein S5 domain 2-like"/>
    <property type="match status" value="1"/>
</dbReference>
<dbReference type="SUPFAM" id="SSF52540">
    <property type="entry name" value="P-loop containing nucleoside triphosphate hydrolases"/>
    <property type="match status" value="1"/>
</dbReference>
<dbReference type="InterPro" id="IPR003593">
    <property type="entry name" value="AAA+_ATPase"/>
</dbReference>
<dbReference type="GO" id="GO:0000160">
    <property type="term" value="P:phosphorelay signal transduction system"/>
    <property type="evidence" value="ECO:0007669"/>
    <property type="project" value="InterPro"/>
</dbReference>
<dbReference type="Gene3D" id="3.40.50.300">
    <property type="entry name" value="P-loop containing nucleotide triphosphate hydrolases"/>
    <property type="match status" value="1"/>
</dbReference>
<keyword evidence="13" id="KW-1185">Reference proteome</keyword>
<dbReference type="FunFam" id="3.40.50.300:FF:000021">
    <property type="entry name" value="Lon protease homolog"/>
    <property type="match status" value="1"/>
</dbReference>
<evidence type="ECO:0000256" key="4">
    <source>
        <dbReference type="ARBA" id="ARBA00022825"/>
    </source>
</evidence>
<evidence type="ECO:0000256" key="2">
    <source>
        <dbReference type="ARBA" id="ARBA00022741"/>
    </source>
</evidence>
<dbReference type="CDD" id="cd19500">
    <property type="entry name" value="RecA-like_Lon"/>
    <property type="match status" value="1"/>
</dbReference>
<keyword evidence="1 9" id="KW-0645">Protease</keyword>
<dbReference type="GO" id="GO:0004176">
    <property type="term" value="F:ATP-dependent peptidase activity"/>
    <property type="evidence" value="ECO:0007669"/>
    <property type="project" value="UniProtKB-UniRule"/>
</dbReference>
<dbReference type="PROSITE" id="PS01046">
    <property type="entry name" value="LON_SER"/>
    <property type="match status" value="1"/>
</dbReference>
<evidence type="ECO:0000256" key="3">
    <source>
        <dbReference type="ARBA" id="ARBA00022801"/>
    </source>
</evidence>
<feature type="domain" description="Lon proteolytic" evidence="11">
    <location>
        <begin position="489"/>
        <end position="670"/>
    </location>
</feature>
<keyword evidence="4 9" id="KW-0720">Serine protease</keyword>
<keyword evidence="5" id="KW-0067">ATP-binding</keyword>
<keyword evidence="8" id="KW-0597">Phosphoprotein</keyword>
<dbReference type="Gene3D" id="3.30.230.10">
    <property type="match status" value="1"/>
</dbReference>
<dbReference type="PANTHER" id="PTHR10046">
    <property type="entry name" value="ATP DEPENDENT LON PROTEASE FAMILY MEMBER"/>
    <property type="match status" value="1"/>
</dbReference>
<dbReference type="InterPro" id="IPR003959">
    <property type="entry name" value="ATPase_AAA_core"/>
</dbReference>
<keyword evidence="2" id="KW-0547">Nucleotide-binding</keyword>
<evidence type="ECO:0000313" key="12">
    <source>
        <dbReference type="EMBL" id="SFM65067.1"/>
    </source>
</evidence>
<gene>
    <name evidence="12" type="ORF">SAMN05660836_01019</name>
</gene>
<dbReference type="Pfam" id="PF00072">
    <property type="entry name" value="Response_reg"/>
    <property type="match status" value="1"/>
</dbReference>
<dbReference type="GO" id="GO:0005524">
    <property type="term" value="F:ATP binding"/>
    <property type="evidence" value="ECO:0007669"/>
    <property type="project" value="UniProtKB-KW"/>
</dbReference>
<evidence type="ECO:0000256" key="5">
    <source>
        <dbReference type="ARBA" id="ARBA00022840"/>
    </source>
</evidence>
<dbReference type="GO" id="GO:0030163">
    <property type="term" value="P:protein catabolic process"/>
    <property type="evidence" value="ECO:0007669"/>
    <property type="project" value="InterPro"/>
</dbReference>
<comment type="similarity">
    <text evidence="9">Belongs to the peptidase S16 family.</text>
</comment>
<dbReference type="PROSITE" id="PS51786">
    <property type="entry name" value="LON_PROTEOLYTIC"/>
    <property type="match status" value="1"/>
</dbReference>
<sequence length="672" mass="75321">MIFFKKPEEPSQVSEETKDLDKLQERIQNAQLPPAVSSVAMKELEKLRSTDPSVAEYSIGINYLDFLISLPWNRYTEDNLDLERAQKILDQEHHGLRHVKDRILEYLATRTLCSLQPFRILVVDDEQIARTNLEYVLRKEGYEVDTAENGLEAFEKVRKREFDLVLADLKMDKMDGLQLLEAVKKISPATETVIITGYATVSTAVEALQKGAVHYLSKPIKLDELRKLVADIRVKRRHLQIARGPILCFSGPPGTGKTSIGRSIAHALGRKFVRMSLAGLRDESELRGHRRTYVGAMPGRIIQEIKKLGVKNPVFMLDEIDKVGQDFRGDPASVLLEILDPEQNNQFVDYYLDVPFDLSAVMFIGTANMVEKLPRPLLDRLEVIEFQGYTEREKISIARNFIIPRQLREHGLREKEIRFEDESIKTVIREYTREAGVRGLEREVATLCRKIARLYLADPSNKEVGDITPEVVRELLGPPKYELEVAAAKHRIGVTTGLVWSEVGGEIIFVEAARMRGSQQLILTGSLGTILKESAQTALSYVRSHAEELGIDPDFFKDSDIHIHIPAGAIPKDGPSAGLTIVLALVSLLTQRPARRDVALTGEVTLSGRILPVGGVREKILAAQRSGVRCVVFPERNRPDVAGLEEDVLLDLEVVFAGEVTDVVDLALLPRS</sequence>
<dbReference type="InterPro" id="IPR027417">
    <property type="entry name" value="P-loop_NTPase"/>
</dbReference>
<dbReference type="InterPro" id="IPR054594">
    <property type="entry name" value="Lon_lid"/>
</dbReference>
<dbReference type="InterPro" id="IPR020568">
    <property type="entry name" value="Ribosomal_Su5_D2-typ_SF"/>
</dbReference>
<dbReference type="SUPFAM" id="SSF52172">
    <property type="entry name" value="CheY-like"/>
    <property type="match status" value="1"/>
</dbReference>
<dbReference type="Gene3D" id="1.10.8.60">
    <property type="match status" value="1"/>
</dbReference>
<accession>A0A1I4SKX6</accession>
<evidence type="ECO:0000259" key="11">
    <source>
        <dbReference type="PROSITE" id="PS51786"/>
    </source>
</evidence>
<dbReference type="InterPro" id="IPR014721">
    <property type="entry name" value="Ribsml_uS5_D2-typ_fold_subgr"/>
</dbReference>
<dbReference type="SMART" id="SM00382">
    <property type="entry name" value="AAA"/>
    <property type="match status" value="1"/>
</dbReference>
<dbReference type="InterPro" id="IPR027065">
    <property type="entry name" value="Lon_Prtase"/>
</dbReference>